<dbReference type="SUPFAM" id="SSF64182">
    <property type="entry name" value="DHH phosphoesterases"/>
    <property type="match status" value="1"/>
</dbReference>
<sequence>MPKRKQQTTSTGSGGDDKDDAISNNSSGSAIKVARLSETCSEWPAPPSRMADAVAFLRQCAASKERVLIVPDKDADGLCSGVIMHRTLIEALDIDPSLVDVHLMTKGSSPSESAQRDAMAAHNARYIIVLDQGSRNSPPLVPGAEHGWDSRHPDAIHTMVLDHHFLAQNDPGPKGCLMVNACHHEPVATASLLTWVICRPLWTDAARAEERLDYVATLGTMGDLSVRVKWDPPFPDLTGQVKRWTSKRFATSIALLNAPRRTPDFDVITAWEALLASTSPISILDPAINLHAKRLYEARDAVSLETERCTHTPPKFSKDGRVALLRIKSPYQVHPSIATRWTGALKSKHLQVVMCANSGYQPGHTNFSCRIAQVAKSRGEEVNIIHILNSYADRDPQWKQSLMQELGGNAFNGHIQASGGIFPHHHFDKFCDLMQIGVPPDHPAPRNSPKKASRPTQKNNLLAMGFSASPAKKT</sequence>
<dbReference type="InterPro" id="IPR038763">
    <property type="entry name" value="DHH_sf"/>
</dbReference>
<dbReference type="PANTHER" id="PTHR30255:SF2">
    <property type="entry name" value="SINGLE-STRANDED-DNA-SPECIFIC EXONUCLEASE RECJ"/>
    <property type="match status" value="1"/>
</dbReference>
<dbReference type="PANTHER" id="PTHR30255">
    <property type="entry name" value="SINGLE-STRANDED-DNA-SPECIFIC EXONUCLEASE RECJ"/>
    <property type="match status" value="1"/>
</dbReference>
<dbReference type="STRING" id="1882483.A0A317XVA0"/>
<dbReference type="AlphaFoldDB" id="A0A317XVA0"/>
<dbReference type="Gene3D" id="3.90.1640.30">
    <property type="match status" value="1"/>
</dbReference>
<protein>
    <submittedName>
        <fullName evidence="2">DHH phosphoesterase</fullName>
    </submittedName>
</protein>
<gene>
    <name evidence="2" type="ORF">BCV70DRAFT_198083</name>
</gene>
<proteinExistence type="predicted"/>
<dbReference type="Proteomes" id="UP000246740">
    <property type="component" value="Unassembled WGS sequence"/>
</dbReference>
<keyword evidence="3" id="KW-1185">Reference proteome</keyword>
<dbReference type="EMBL" id="KZ819189">
    <property type="protein sequence ID" value="PWZ01790.1"/>
    <property type="molecule type" value="Genomic_DNA"/>
</dbReference>
<dbReference type="InterPro" id="IPR051673">
    <property type="entry name" value="SSDNA_exonuclease_RecJ"/>
</dbReference>
<feature type="region of interest" description="Disordered" evidence="1">
    <location>
        <begin position="438"/>
        <end position="474"/>
    </location>
</feature>
<feature type="region of interest" description="Disordered" evidence="1">
    <location>
        <begin position="1"/>
        <end position="28"/>
    </location>
</feature>
<evidence type="ECO:0000313" key="2">
    <source>
        <dbReference type="EMBL" id="PWZ01790.1"/>
    </source>
</evidence>
<accession>A0A317XVA0</accession>
<name>A0A317XVA0_9BASI</name>
<evidence type="ECO:0000256" key="1">
    <source>
        <dbReference type="SAM" id="MobiDB-lite"/>
    </source>
</evidence>
<evidence type="ECO:0000313" key="3">
    <source>
        <dbReference type="Proteomes" id="UP000246740"/>
    </source>
</evidence>
<dbReference type="InParanoid" id="A0A317XVA0"/>
<dbReference type="OrthoDB" id="284473at2759"/>
<reference evidence="2 3" key="1">
    <citation type="journal article" date="2018" name="Mol. Biol. Evol.">
        <title>Broad Genomic Sampling Reveals a Smut Pathogenic Ancestry of the Fungal Clade Ustilaginomycotina.</title>
        <authorList>
            <person name="Kijpornyongpan T."/>
            <person name="Mondo S.J."/>
            <person name="Barry K."/>
            <person name="Sandor L."/>
            <person name="Lee J."/>
            <person name="Lipzen A."/>
            <person name="Pangilinan J."/>
            <person name="LaButti K."/>
            <person name="Hainaut M."/>
            <person name="Henrissat B."/>
            <person name="Grigoriev I.V."/>
            <person name="Spatafora J.W."/>
            <person name="Aime M.C."/>
        </authorList>
    </citation>
    <scope>NUCLEOTIDE SEQUENCE [LARGE SCALE GENOMIC DNA]</scope>
    <source>
        <strain evidence="2 3">MCA 3645</strain>
    </source>
</reference>
<organism evidence="2 3">
    <name type="scientific">Testicularia cyperi</name>
    <dbReference type="NCBI Taxonomy" id="1882483"/>
    <lineage>
        <taxon>Eukaryota</taxon>
        <taxon>Fungi</taxon>
        <taxon>Dikarya</taxon>
        <taxon>Basidiomycota</taxon>
        <taxon>Ustilaginomycotina</taxon>
        <taxon>Ustilaginomycetes</taxon>
        <taxon>Ustilaginales</taxon>
        <taxon>Anthracoideaceae</taxon>
        <taxon>Testicularia</taxon>
    </lineage>
</organism>